<dbReference type="InterPro" id="IPR006597">
    <property type="entry name" value="Sel1-like"/>
</dbReference>
<proteinExistence type="predicted"/>
<feature type="compositionally biased region" description="Basic and acidic residues" evidence="1">
    <location>
        <begin position="220"/>
        <end position="232"/>
    </location>
</feature>
<reference evidence="4 5" key="1">
    <citation type="submission" date="2021-07" db="EMBL/GenBank/DDBJ databases">
        <title>The draft genome sequence of Sphingomicrobium sp. B8.</title>
        <authorList>
            <person name="Mu L."/>
        </authorList>
    </citation>
    <scope>NUCLEOTIDE SEQUENCE [LARGE SCALE GENOMIC DNA]</scope>
    <source>
        <strain evidence="4 5">B8</strain>
    </source>
</reference>
<keyword evidence="5" id="KW-1185">Reference proteome</keyword>
<comment type="caution">
    <text evidence="4">The sequence shown here is derived from an EMBL/GenBank/DDBJ whole genome shotgun (WGS) entry which is preliminary data.</text>
</comment>
<feature type="compositionally biased region" description="Pro residues" evidence="1">
    <location>
        <begin position="205"/>
        <end position="219"/>
    </location>
</feature>
<name>A0ABS6V6S1_9SPHN</name>
<feature type="compositionally biased region" description="Pro residues" evidence="1">
    <location>
        <begin position="233"/>
        <end position="251"/>
    </location>
</feature>
<dbReference type="Pfam" id="PF05036">
    <property type="entry name" value="SPOR"/>
    <property type="match status" value="1"/>
</dbReference>
<keyword evidence="2" id="KW-0732">Signal</keyword>
<dbReference type="Pfam" id="PF08238">
    <property type="entry name" value="Sel1"/>
    <property type="match status" value="3"/>
</dbReference>
<dbReference type="PANTHER" id="PTHR45011">
    <property type="entry name" value="DAP3-BINDING CELL DEATH ENHANCER 1"/>
    <property type="match status" value="1"/>
</dbReference>
<dbReference type="PROSITE" id="PS51724">
    <property type="entry name" value="SPOR"/>
    <property type="match status" value="1"/>
</dbReference>
<dbReference type="SMART" id="SM00671">
    <property type="entry name" value="SEL1"/>
    <property type="match status" value="3"/>
</dbReference>
<dbReference type="PANTHER" id="PTHR45011:SF1">
    <property type="entry name" value="DAP3-BINDING CELL DEATH ENHANCER 1"/>
    <property type="match status" value="1"/>
</dbReference>
<evidence type="ECO:0000256" key="1">
    <source>
        <dbReference type="SAM" id="MobiDB-lite"/>
    </source>
</evidence>
<organism evidence="4 5">
    <name type="scientific">Sphingomicrobium clamense</name>
    <dbReference type="NCBI Taxonomy" id="2851013"/>
    <lineage>
        <taxon>Bacteria</taxon>
        <taxon>Pseudomonadati</taxon>
        <taxon>Pseudomonadota</taxon>
        <taxon>Alphaproteobacteria</taxon>
        <taxon>Sphingomonadales</taxon>
        <taxon>Sphingomonadaceae</taxon>
        <taxon>Sphingomicrobium</taxon>
    </lineage>
</organism>
<gene>
    <name evidence="4" type="ORF">KTQ36_08165</name>
</gene>
<evidence type="ECO:0000256" key="2">
    <source>
        <dbReference type="SAM" id="SignalP"/>
    </source>
</evidence>
<dbReference type="EMBL" id="JAHVAH010000001">
    <property type="protein sequence ID" value="MBW0145266.1"/>
    <property type="molecule type" value="Genomic_DNA"/>
</dbReference>
<dbReference type="InterPro" id="IPR007730">
    <property type="entry name" value="SPOR-like_dom"/>
</dbReference>
<feature type="region of interest" description="Disordered" evidence="1">
    <location>
        <begin position="189"/>
        <end position="257"/>
    </location>
</feature>
<dbReference type="Proteomes" id="UP000698028">
    <property type="component" value="Unassembled WGS sequence"/>
</dbReference>
<evidence type="ECO:0000259" key="3">
    <source>
        <dbReference type="PROSITE" id="PS51724"/>
    </source>
</evidence>
<dbReference type="RefSeq" id="WP_218633186.1">
    <property type="nucleotide sequence ID" value="NZ_JAHVAH010000001.1"/>
</dbReference>
<evidence type="ECO:0000313" key="5">
    <source>
        <dbReference type="Proteomes" id="UP000698028"/>
    </source>
</evidence>
<accession>A0ABS6V6S1</accession>
<feature type="signal peptide" evidence="2">
    <location>
        <begin position="1"/>
        <end position="22"/>
    </location>
</feature>
<protein>
    <submittedName>
        <fullName evidence="4">SPOR domain-containing protein</fullName>
    </submittedName>
</protein>
<sequence>MSRNISIATAALALVLAAPLAAQDSEVKAGIDAWTRGDFASAVETWAPLAENGNADARFNLGQAYRLGRGVDRDLARAQSLFRSAAAAGHLEAQAVLGLMLFNDGNREEALGYLKQAAERGEPRALLVYGTALYNGDDIARDPVRAYAFVSRAAAQGLAPAKTTLAEMDKILPVEVRQQGVQLAQTLVAQSRARQQERTAERTPVPAPRPAPAPTPTPAPKREAPAKAETKPAPKPTPPPAAKPTPVPTPAPAATSASGWRVQLGAFSKASSADALYDQVKGLGALSGTRKMTQKAGAVTRLQVGPFANRAAANRACEAIKSSGNACFVVAP</sequence>
<feature type="chain" id="PRO_5047330718" evidence="2">
    <location>
        <begin position="23"/>
        <end position="332"/>
    </location>
</feature>
<evidence type="ECO:0000313" key="4">
    <source>
        <dbReference type="EMBL" id="MBW0145266.1"/>
    </source>
</evidence>
<dbReference type="InterPro" id="IPR052748">
    <property type="entry name" value="ISR_Activator"/>
</dbReference>
<feature type="domain" description="SPOR" evidence="3">
    <location>
        <begin position="254"/>
        <end position="332"/>
    </location>
</feature>